<protein>
    <recommendedName>
        <fullName evidence="3">Transposase</fullName>
    </recommendedName>
</protein>
<evidence type="ECO:0000313" key="1">
    <source>
        <dbReference type="EMBL" id="KAK2939792.1"/>
    </source>
</evidence>
<dbReference type="EMBL" id="JARBJD010000873">
    <property type="protein sequence ID" value="KAK2939792.1"/>
    <property type="molecule type" value="Genomic_DNA"/>
</dbReference>
<evidence type="ECO:0000313" key="2">
    <source>
        <dbReference type="Proteomes" id="UP001281761"/>
    </source>
</evidence>
<evidence type="ECO:0008006" key="3">
    <source>
        <dbReference type="Google" id="ProtNLM"/>
    </source>
</evidence>
<sequence>MGVKIIDLEYATLKSPDGHDRDFVYYHVCGADGKAKKNTKTGVLCTYAKQIPICEAAKHKELQEQPRNRRFPGLEDVVVDSRLDLLAGTRQPFTLADSPLLRRHEEILISVGQKTQTLISRKYHTARSVATIIDKATENGLTIASVVSDSAASHAACL</sequence>
<accession>A0ABQ9WLY4</accession>
<gene>
    <name evidence="1" type="ORF">BLNAU_25299</name>
</gene>
<name>A0ABQ9WLY4_9EUKA</name>
<dbReference type="Proteomes" id="UP001281761">
    <property type="component" value="Unassembled WGS sequence"/>
</dbReference>
<organism evidence="1 2">
    <name type="scientific">Blattamonas nauphoetae</name>
    <dbReference type="NCBI Taxonomy" id="2049346"/>
    <lineage>
        <taxon>Eukaryota</taxon>
        <taxon>Metamonada</taxon>
        <taxon>Preaxostyla</taxon>
        <taxon>Oxymonadida</taxon>
        <taxon>Blattamonas</taxon>
    </lineage>
</organism>
<proteinExistence type="predicted"/>
<keyword evidence="2" id="KW-1185">Reference proteome</keyword>
<reference evidence="1 2" key="1">
    <citation type="journal article" date="2022" name="bioRxiv">
        <title>Genomics of Preaxostyla Flagellates Illuminates Evolutionary Transitions and the Path Towards Mitochondrial Loss.</title>
        <authorList>
            <person name="Novak L.V.F."/>
            <person name="Treitli S.C."/>
            <person name="Pyrih J."/>
            <person name="Halakuc P."/>
            <person name="Pipaliya S.V."/>
            <person name="Vacek V."/>
            <person name="Brzon O."/>
            <person name="Soukal P."/>
            <person name="Eme L."/>
            <person name="Dacks J.B."/>
            <person name="Karnkowska A."/>
            <person name="Elias M."/>
            <person name="Hampl V."/>
        </authorList>
    </citation>
    <scope>NUCLEOTIDE SEQUENCE [LARGE SCALE GENOMIC DNA]</scope>
    <source>
        <strain evidence="1">NAU3</strain>
        <tissue evidence="1">Gut</tissue>
    </source>
</reference>
<comment type="caution">
    <text evidence="1">The sequence shown here is derived from an EMBL/GenBank/DDBJ whole genome shotgun (WGS) entry which is preliminary data.</text>
</comment>